<dbReference type="OrthoDB" id="10052789at2759"/>
<organism evidence="1 2">
    <name type="scientific">Nephila pilipes</name>
    <name type="common">Giant wood spider</name>
    <name type="synonym">Nephila maculata</name>
    <dbReference type="NCBI Taxonomy" id="299642"/>
    <lineage>
        <taxon>Eukaryota</taxon>
        <taxon>Metazoa</taxon>
        <taxon>Ecdysozoa</taxon>
        <taxon>Arthropoda</taxon>
        <taxon>Chelicerata</taxon>
        <taxon>Arachnida</taxon>
        <taxon>Araneae</taxon>
        <taxon>Araneomorphae</taxon>
        <taxon>Entelegynae</taxon>
        <taxon>Araneoidea</taxon>
        <taxon>Nephilidae</taxon>
        <taxon>Nephila</taxon>
    </lineage>
</organism>
<proteinExistence type="predicted"/>
<gene>
    <name evidence="1" type="ORF">NPIL_111771</name>
</gene>
<name>A0A8X6QXA8_NEPPI</name>
<dbReference type="EMBL" id="BMAW01038596">
    <property type="protein sequence ID" value="GFU52702.1"/>
    <property type="molecule type" value="Genomic_DNA"/>
</dbReference>
<dbReference type="Proteomes" id="UP000887013">
    <property type="component" value="Unassembled WGS sequence"/>
</dbReference>
<reference evidence="1" key="1">
    <citation type="submission" date="2020-08" db="EMBL/GenBank/DDBJ databases">
        <title>Multicomponent nature underlies the extraordinary mechanical properties of spider dragline silk.</title>
        <authorList>
            <person name="Kono N."/>
            <person name="Nakamura H."/>
            <person name="Mori M."/>
            <person name="Yoshida Y."/>
            <person name="Ohtoshi R."/>
            <person name="Malay A.D."/>
            <person name="Moran D.A.P."/>
            <person name="Tomita M."/>
            <person name="Numata K."/>
            <person name="Arakawa K."/>
        </authorList>
    </citation>
    <scope>NUCLEOTIDE SEQUENCE</scope>
</reference>
<keyword evidence="2" id="KW-1185">Reference proteome</keyword>
<comment type="caution">
    <text evidence="1">The sequence shown here is derived from an EMBL/GenBank/DDBJ whole genome shotgun (WGS) entry which is preliminary data.</text>
</comment>
<evidence type="ECO:0000313" key="2">
    <source>
        <dbReference type="Proteomes" id="UP000887013"/>
    </source>
</evidence>
<sequence length="118" mass="13917">MKIFQVILHSFASEIQQTYHFSSATLSDWRQFNNEVILDYIENNSQKIGSGKGRIMEVNKSKFGLKNRSHLVERLWFLEVFNEYLKGIFSCSSRQILRHYSGMDRVKNNNLLRQLEGL</sequence>
<evidence type="ECO:0000313" key="1">
    <source>
        <dbReference type="EMBL" id="GFU52702.1"/>
    </source>
</evidence>
<dbReference type="AlphaFoldDB" id="A0A8X6QXA8"/>
<accession>A0A8X6QXA8</accession>
<protein>
    <submittedName>
        <fullName evidence="1">Uncharacterized protein</fullName>
    </submittedName>
</protein>